<organism evidence="1 2">
    <name type="scientific">Mastigocoleus testarum BC008</name>
    <dbReference type="NCBI Taxonomy" id="371196"/>
    <lineage>
        <taxon>Bacteria</taxon>
        <taxon>Bacillati</taxon>
        <taxon>Cyanobacteriota</taxon>
        <taxon>Cyanophyceae</taxon>
        <taxon>Nostocales</taxon>
        <taxon>Hapalosiphonaceae</taxon>
        <taxon>Mastigocoleus</taxon>
    </lineage>
</organism>
<keyword evidence="2" id="KW-1185">Reference proteome</keyword>
<proteinExistence type="predicted"/>
<accession>A0A0V7ZXD9</accession>
<sequence length="244" mass="27438">MFRTLINKAIVTIGLSSLLIVSYSHVALADHNRGGQEGLPGSRIGGGTRGECYLRKPLVALVPENNLVLTKSAYPKLFFYLPPTTTPKQIEFVLQDEDNNEIYQTMFTSNGSAGVMNVSLPEKESIPPLAIGKDYRWQLVIICDSEKREHDIGVNGWVKRVKLDFAQTKKLEQAKPREQINIYTASGLWQDALLKLAELRYEQPNDTRLSHDWSELLRSLGLDAIAQEPLVNMERQVTSPLSMK</sequence>
<comment type="caution">
    <text evidence="1">The sequence shown here is derived from an EMBL/GenBank/DDBJ whole genome shotgun (WGS) entry which is preliminary data.</text>
</comment>
<dbReference type="RefSeq" id="WP_058183353.1">
    <property type="nucleotide sequence ID" value="NZ_LMTZ01000031.1"/>
</dbReference>
<dbReference type="AlphaFoldDB" id="A0A0V7ZXD9"/>
<dbReference type="Pfam" id="PF06051">
    <property type="entry name" value="DUF928"/>
    <property type="match status" value="1"/>
</dbReference>
<evidence type="ECO:0000313" key="1">
    <source>
        <dbReference type="EMBL" id="KST69241.1"/>
    </source>
</evidence>
<gene>
    <name evidence="1" type="ORF">BC008_03370</name>
</gene>
<evidence type="ECO:0008006" key="3">
    <source>
        <dbReference type="Google" id="ProtNLM"/>
    </source>
</evidence>
<dbReference type="InterPro" id="IPR010328">
    <property type="entry name" value="DUF928"/>
</dbReference>
<reference evidence="1 2" key="1">
    <citation type="journal article" date="2015" name="Genome Announc.">
        <title>Draft Genome of the Euendolithic (true boring) Cyanobacterium Mastigocoleus testarum strain BC008.</title>
        <authorList>
            <person name="Guida B.S."/>
            <person name="Garcia-Pichel F."/>
        </authorList>
    </citation>
    <scope>NUCLEOTIDE SEQUENCE [LARGE SCALE GENOMIC DNA]</scope>
    <source>
        <strain evidence="1 2">BC008</strain>
    </source>
</reference>
<name>A0A0V7ZXD9_9CYAN</name>
<dbReference type="Proteomes" id="UP000053372">
    <property type="component" value="Unassembled WGS sequence"/>
</dbReference>
<evidence type="ECO:0000313" key="2">
    <source>
        <dbReference type="Proteomes" id="UP000053372"/>
    </source>
</evidence>
<protein>
    <recommendedName>
        <fullName evidence="3">DUF928 domain-containing protein</fullName>
    </recommendedName>
</protein>
<dbReference type="OrthoDB" id="536034at2"/>
<dbReference type="EMBL" id="LMTZ01000031">
    <property type="protein sequence ID" value="KST69241.1"/>
    <property type="molecule type" value="Genomic_DNA"/>
</dbReference>